<evidence type="ECO:0000313" key="2">
    <source>
        <dbReference type="Proteomes" id="UP000309128"/>
    </source>
</evidence>
<dbReference type="EMBL" id="VCKY01000264">
    <property type="protein sequence ID" value="TMR08892.1"/>
    <property type="molecule type" value="Genomic_DNA"/>
</dbReference>
<protein>
    <submittedName>
        <fullName evidence="1">Uncharacterized protein</fullName>
    </submittedName>
</protein>
<sequence length="75" mass="7995">MPIEVVHELRCSTDGCGSYYRVATGDPDDVIDGARDRGWTVGRTGVDYCPGCSRDHAGEVEAAPPSAAPSPDWSR</sequence>
<accession>A0A5S4EYU5</accession>
<dbReference type="AlphaFoldDB" id="A0A5S4EYU5"/>
<proteinExistence type="predicted"/>
<dbReference type="Proteomes" id="UP000309128">
    <property type="component" value="Unassembled WGS sequence"/>
</dbReference>
<organism evidence="1 2">
    <name type="scientific">Nonomuraea turkmeniaca</name>
    <dbReference type="NCBI Taxonomy" id="103838"/>
    <lineage>
        <taxon>Bacteria</taxon>
        <taxon>Bacillati</taxon>
        <taxon>Actinomycetota</taxon>
        <taxon>Actinomycetes</taxon>
        <taxon>Streptosporangiales</taxon>
        <taxon>Streptosporangiaceae</taxon>
        <taxon>Nonomuraea</taxon>
    </lineage>
</organism>
<name>A0A5S4EYU5_9ACTN</name>
<keyword evidence="2" id="KW-1185">Reference proteome</keyword>
<reference evidence="1 2" key="1">
    <citation type="submission" date="2019-05" db="EMBL/GenBank/DDBJ databases">
        <title>Draft genome sequence of Nonomuraea turkmeniaca DSM 43926.</title>
        <authorList>
            <person name="Saricaoglu S."/>
            <person name="Isik K."/>
        </authorList>
    </citation>
    <scope>NUCLEOTIDE SEQUENCE [LARGE SCALE GENOMIC DNA]</scope>
    <source>
        <strain evidence="1 2">DSM 43926</strain>
    </source>
</reference>
<comment type="caution">
    <text evidence="1">The sequence shown here is derived from an EMBL/GenBank/DDBJ whole genome shotgun (WGS) entry which is preliminary data.</text>
</comment>
<dbReference type="RefSeq" id="WP_138672902.1">
    <property type="nucleotide sequence ID" value="NZ_VCKY01000264.1"/>
</dbReference>
<gene>
    <name evidence="1" type="ORF">ETD86_45810</name>
</gene>
<evidence type="ECO:0000313" key="1">
    <source>
        <dbReference type="EMBL" id="TMR08892.1"/>
    </source>
</evidence>